<dbReference type="GeneID" id="36406825"/>
<protein>
    <submittedName>
        <fullName evidence="1">Uncharacterized protein</fullName>
    </submittedName>
</protein>
<evidence type="ECO:0000313" key="2">
    <source>
        <dbReference type="Proteomes" id="UP000054928"/>
    </source>
</evidence>
<dbReference type="AlphaFoldDB" id="A0A0P1AJY5"/>
<name>A0A0P1AJY5_PLAHL</name>
<evidence type="ECO:0000313" key="1">
    <source>
        <dbReference type="EMBL" id="CEG41422.1"/>
    </source>
</evidence>
<sequence>MEKANKEMNCGSLSSFVSGFDGKWKSRAGLSTRIVTIFAARCRTENISRSPTIKQIKTQEVHYLHCVEILFCNQ</sequence>
<reference evidence="2" key="1">
    <citation type="submission" date="2014-09" db="EMBL/GenBank/DDBJ databases">
        <authorList>
            <person name="Sharma Rahul"/>
            <person name="Thines Marco"/>
        </authorList>
    </citation>
    <scope>NUCLEOTIDE SEQUENCE [LARGE SCALE GENOMIC DNA]</scope>
</reference>
<proteinExistence type="predicted"/>
<organism evidence="1 2">
    <name type="scientific">Plasmopara halstedii</name>
    <name type="common">Downy mildew of sunflower</name>
    <dbReference type="NCBI Taxonomy" id="4781"/>
    <lineage>
        <taxon>Eukaryota</taxon>
        <taxon>Sar</taxon>
        <taxon>Stramenopiles</taxon>
        <taxon>Oomycota</taxon>
        <taxon>Peronosporomycetes</taxon>
        <taxon>Peronosporales</taxon>
        <taxon>Peronosporaceae</taxon>
        <taxon>Plasmopara</taxon>
    </lineage>
</organism>
<accession>A0A0P1AJY5</accession>
<keyword evidence="2" id="KW-1185">Reference proteome</keyword>
<dbReference type="RefSeq" id="XP_024577791.1">
    <property type="nucleotide sequence ID" value="XM_024727189.1"/>
</dbReference>
<dbReference type="EMBL" id="CCYD01000553">
    <property type="protein sequence ID" value="CEG41422.1"/>
    <property type="molecule type" value="Genomic_DNA"/>
</dbReference>
<dbReference type="Proteomes" id="UP000054928">
    <property type="component" value="Unassembled WGS sequence"/>
</dbReference>